<proteinExistence type="predicted"/>
<sequence>MRRFARWLCALWLLSLCGASGAAETSRLVYSCGSNAGGDLSPHQYSSNQMYAQDMIYEPLVRYAVSGEIEPCLAESWEVSPDGKVYTFHLRRGVTFSDGTPWNARAAKANFDAVMANAGRHEWLGLIGELEGTEAADEHTLRLILKDAYGPTLADLSLIRPLRFLSPAQFGADGGTAKGIKAPVGTGPWVHAEARKGEYDLFKRNESYWGKKPELEEVLVKVVPEGDSRVAALETGDLDLIFGTSGHGAAQISLEAFKRLEATGRFETGVSNPRATRALAINSARGAGRDLAVRRAVQHAIDRDAIIRGVFLEVEPPAPFLFSTAMPYCDAGLAPYEHDLEKAKALLEEAGWKQEGDYRSKDGQELAFDLCFVGNDAEQKTIAEVVQSDLRKAGIRVNLIGEESDAYFKRQRDGEFGMIFNDTWGAPYDPHAMCASMRVPSHADYQAQSGLPMKKELDEKIGLVLRATTDAERSALYRDILTTLHDQAVYFPISYKTLVKVHRKGLVGVGFPAFVDSVPFDTMSWE</sequence>
<dbReference type="InterPro" id="IPR000914">
    <property type="entry name" value="SBP_5_dom"/>
</dbReference>
<dbReference type="GO" id="GO:0015675">
    <property type="term" value="P:nickel cation transport"/>
    <property type="evidence" value="ECO:0007669"/>
    <property type="project" value="InterPro"/>
</dbReference>
<dbReference type="KEGG" id="sbr:SY1_06360"/>
<dbReference type="NCBIfam" id="TIGR02294">
    <property type="entry name" value="nickel_nikA"/>
    <property type="match status" value="1"/>
</dbReference>
<dbReference type="GO" id="GO:0030288">
    <property type="term" value="C:outer membrane-bounded periplasmic space"/>
    <property type="evidence" value="ECO:0007669"/>
    <property type="project" value="TreeGrafter"/>
</dbReference>
<dbReference type="Pfam" id="PF00496">
    <property type="entry name" value="SBP_bac_5"/>
    <property type="match status" value="1"/>
</dbReference>
<feature type="chain" id="PRO_5044493660" evidence="1">
    <location>
        <begin position="23"/>
        <end position="526"/>
    </location>
</feature>
<gene>
    <name evidence="3" type="ORF">SY1_06360</name>
</gene>
<dbReference type="Gene3D" id="3.40.190.10">
    <property type="entry name" value="Periplasmic binding protein-like II"/>
    <property type="match status" value="1"/>
</dbReference>
<keyword evidence="4" id="KW-1185">Reference proteome</keyword>
<dbReference type="CDD" id="cd08489">
    <property type="entry name" value="PBP2_NikA"/>
    <property type="match status" value="1"/>
</dbReference>
<accession>A0AB94IWA7</accession>
<reference evidence="3 4" key="2">
    <citation type="submission" date="2010-03" db="EMBL/GenBank/DDBJ databases">
        <authorList>
            <person name="Pajon A."/>
        </authorList>
    </citation>
    <scope>NUCLEOTIDE SEQUENCE [LARGE SCALE GENOMIC DNA]</scope>
    <source>
        <strain evidence="3 4">SGP1</strain>
    </source>
</reference>
<reference evidence="4" key="1">
    <citation type="submission" date="2010-03" db="EMBL/GenBank/DDBJ databases">
        <title>The genome sequence of Synergistetes sp. SGP1.</title>
        <authorList>
            <consortium name="metaHIT consortium -- http://www.metahit.eu/"/>
            <person name="Pajon A."/>
            <person name="Turner K."/>
            <person name="Parkhill J."/>
            <person name="Wade W."/>
            <person name="Vartoukian S."/>
        </authorList>
    </citation>
    <scope>NUCLEOTIDE SEQUENCE [LARGE SCALE GENOMIC DNA]</scope>
    <source>
        <strain evidence="4">SGP1</strain>
    </source>
</reference>
<evidence type="ECO:0000256" key="1">
    <source>
        <dbReference type="SAM" id="SignalP"/>
    </source>
</evidence>
<name>A0AB94IWA7_9BACT</name>
<dbReference type="RefSeq" id="WP_015556156.1">
    <property type="nucleotide sequence ID" value="NC_021038.1"/>
</dbReference>
<evidence type="ECO:0000259" key="2">
    <source>
        <dbReference type="Pfam" id="PF00496"/>
    </source>
</evidence>
<dbReference type="GO" id="GO:0020037">
    <property type="term" value="F:heme binding"/>
    <property type="evidence" value="ECO:0007669"/>
    <property type="project" value="InterPro"/>
</dbReference>
<dbReference type="GO" id="GO:0043190">
    <property type="term" value="C:ATP-binding cassette (ABC) transporter complex"/>
    <property type="evidence" value="ECO:0007669"/>
    <property type="project" value="InterPro"/>
</dbReference>
<keyword evidence="1" id="KW-0732">Signal</keyword>
<feature type="domain" description="Solute-binding protein family 5" evidence="2">
    <location>
        <begin position="68"/>
        <end position="438"/>
    </location>
</feature>
<evidence type="ECO:0000313" key="4">
    <source>
        <dbReference type="Proteomes" id="UP000008957"/>
    </source>
</evidence>
<organism evidence="3 4">
    <name type="scientific">Fretibacterium fastidiosum</name>
    <dbReference type="NCBI Taxonomy" id="651822"/>
    <lineage>
        <taxon>Bacteria</taxon>
        <taxon>Thermotogati</taxon>
        <taxon>Synergistota</taxon>
        <taxon>Synergistia</taxon>
        <taxon>Synergistales</taxon>
        <taxon>Aminobacteriaceae</taxon>
        <taxon>Fretibacterium</taxon>
    </lineage>
</organism>
<dbReference type="PIRSF" id="PIRSF002741">
    <property type="entry name" value="MppA"/>
    <property type="match status" value="1"/>
</dbReference>
<dbReference type="SUPFAM" id="SSF53850">
    <property type="entry name" value="Periplasmic binding protein-like II"/>
    <property type="match status" value="1"/>
</dbReference>
<protein>
    <submittedName>
        <fullName evidence="3">Nickel ABC transporter, periplasmic nickel-binding protein</fullName>
    </submittedName>
</protein>
<dbReference type="GO" id="GO:0015833">
    <property type="term" value="P:peptide transport"/>
    <property type="evidence" value="ECO:0007669"/>
    <property type="project" value="TreeGrafter"/>
</dbReference>
<dbReference type="GO" id="GO:0016151">
    <property type="term" value="F:nickel cation binding"/>
    <property type="evidence" value="ECO:0007669"/>
    <property type="project" value="InterPro"/>
</dbReference>
<evidence type="ECO:0000313" key="3">
    <source>
        <dbReference type="EMBL" id="CBL28009.1"/>
    </source>
</evidence>
<dbReference type="InterPro" id="IPR011980">
    <property type="entry name" value="CntA-like"/>
</dbReference>
<dbReference type="Gene3D" id="3.10.105.10">
    <property type="entry name" value="Dipeptide-binding Protein, Domain 3"/>
    <property type="match status" value="1"/>
</dbReference>
<feature type="signal peptide" evidence="1">
    <location>
        <begin position="1"/>
        <end position="22"/>
    </location>
</feature>
<dbReference type="InterPro" id="IPR030678">
    <property type="entry name" value="Peptide/Ni-bd"/>
</dbReference>
<dbReference type="PANTHER" id="PTHR30290:SF37">
    <property type="entry name" value="NICKEL-BINDING PERIPLASMIC PROTEIN"/>
    <property type="match status" value="1"/>
</dbReference>
<dbReference type="EMBL" id="FP929056">
    <property type="protein sequence ID" value="CBL28009.1"/>
    <property type="molecule type" value="Genomic_DNA"/>
</dbReference>
<dbReference type="AlphaFoldDB" id="A0AB94IWA7"/>
<dbReference type="GO" id="GO:1904680">
    <property type="term" value="F:peptide transmembrane transporter activity"/>
    <property type="evidence" value="ECO:0007669"/>
    <property type="project" value="TreeGrafter"/>
</dbReference>
<dbReference type="InterPro" id="IPR039424">
    <property type="entry name" value="SBP_5"/>
</dbReference>
<dbReference type="PANTHER" id="PTHR30290">
    <property type="entry name" value="PERIPLASMIC BINDING COMPONENT OF ABC TRANSPORTER"/>
    <property type="match status" value="1"/>
</dbReference>
<dbReference type="Proteomes" id="UP000008957">
    <property type="component" value="Chromosome"/>
</dbReference>